<proteinExistence type="inferred from homology"/>
<dbReference type="SUPFAM" id="SSF47661">
    <property type="entry name" value="t-snare proteins"/>
    <property type="match status" value="1"/>
</dbReference>
<dbReference type="GO" id="GO:0005886">
    <property type="term" value="C:plasma membrane"/>
    <property type="evidence" value="ECO:0007669"/>
    <property type="project" value="TreeGrafter"/>
</dbReference>
<dbReference type="AlphaFoldDB" id="A0A4P9ZX07"/>
<dbReference type="SMART" id="SM00397">
    <property type="entry name" value="t_SNARE"/>
    <property type="match status" value="1"/>
</dbReference>
<evidence type="ECO:0000256" key="5">
    <source>
        <dbReference type="ARBA" id="ARBA00023136"/>
    </source>
</evidence>
<dbReference type="EMBL" id="ML002392">
    <property type="protein sequence ID" value="RKP38215.1"/>
    <property type="molecule type" value="Genomic_DNA"/>
</dbReference>
<organism evidence="10 11">
    <name type="scientific">Dimargaris cristalligena</name>
    <dbReference type="NCBI Taxonomy" id="215637"/>
    <lineage>
        <taxon>Eukaryota</taxon>
        <taxon>Fungi</taxon>
        <taxon>Fungi incertae sedis</taxon>
        <taxon>Zoopagomycota</taxon>
        <taxon>Kickxellomycotina</taxon>
        <taxon>Dimargaritomycetes</taxon>
        <taxon>Dimargaritales</taxon>
        <taxon>Dimargaritaceae</taxon>
        <taxon>Dimargaris</taxon>
    </lineage>
</organism>
<dbReference type="Pfam" id="PF00804">
    <property type="entry name" value="Syntaxin"/>
    <property type="match status" value="1"/>
</dbReference>
<feature type="region of interest" description="Disordered" evidence="7">
    <location>
        <begin position="1"/>
        <end position="39"/>
    </location>
</feature>
<dbReference type="InterPro" id="IPR006011">
    <property type="entry name" value="Syntaxin_N"/>
</dbReference>
<reference evidence="11" key="1">
    <citation type="journal article" date="2018" name="Nat. Microbiol.">
        <title>Leveraging single-cell genomics to expand the fungal tree of life.</title>
        <authorList>
            <person name="Ahrendt S.R."/>
            <person name="Quandt C.A."/>
            <person name="Ciobanu D."/>
            <person name="Clum A."/>
            <person name="Salamov A."/>
            <person name="Andreopoulos B."/>
            <person name="Cheng J.F."/>
            <person name="Woyke T."/>
            <person name="Pelin A."/>
            <person name="Henrissat B."/>
            <person name="Reynolds N.K."/>
            <person name="Benny G.L."/>
            <person name="Smith M.E."/>
            <person name="James T.Y."/>
            <person name="Grigoriev I.V."/>
        </authorList>
    </citation>
    <scope>NUCLEOTIDE SEQUENCE [LARGE SCALE GENOMIC DNA]</scope>
    <source>
        <strain evidence="11">RSA 468</strain>
    </source>
</reference>
<comment type="similarity">
    <text evidence="2">Belongs to the syntaxin family.</text>
</comment>
<keyword evidence="4 8" id="KW-1133">Transmembrane helix</keyword>
<dbReference type="OrthoDB" id="10255013at2759"/>
<evidence type="ECO:0000256" key="3">
    <source>
        <dbReference type="ARBA" id="ARBA00022692"/>
    </source>
</evidence>
<dbReference type="InterPro" id="IPR010989">
    <property type="entry name" value="SNARE"/>
</dbReference>
<dbReference type="GO" id="GO:0000149">
    <property type="term" value="F:SNARE binding"/>
    <property type="evidence" value="ECO:0007669"/>
    <property type="project" value="TreeGrafter"/>
</dbReference>
<feature type="domain" description="T-SNARE coiled-coil homology" evidence="9">
    <location>
        <begin position="202"/>
        <end position="264"/>
    </location>
</feature>
<dbReference type="GO" id="GO:0006906">
    <property type="term" value="P:vesicle fusion"/>
    <property type="evidence" value="ECO:0007669"/>
    <property type="project" value="TreeGrafter"/>
</dbReference>
<gene>
    <name evidence="10" type="ORF">BJ085DRAFT_29055</name>
</gene>
<evidence type="ECO:0000313" key="10">
    <source>
        <dbReference type="EMBL" id="RKP38215.1"/>
    </source>
</evidence>
<dbReference type="GO" id="GO:0006886">
    <property type="term" value="P:intracellular protein transport"/>
    <property type="evidence" value="ECO:0007669"/>
    <property type="project" value="TreeGrafter"/>
</dbReference>
<dbReference type="InterPro" id="IPR000727">
    <property type="entry name" value="T_SNARE_dom"/>
</dbReference>
<evidence type="ECO:0000256" key="6">
    <source>
        <dbReference type="SAM" id="Coils"/>
    </source>
</evidence>
<dbReference type="GO" id="GO:0006887">
    <property type="term" value="P:exocytosis"/>
    <property type="evidence" value="ECO:0007669"/>
    <property type="project" value="TreeGrafter"/>
</dbReference>
<accession>A0A4P9ZX07</accession>
<dbReference type="GO" id="GO:0005484">
    <property type="term" value="F:SNAP receptor activity"/>
    <property type="evidence" value="ECO:0007669"/>
    <property type="project" value="TreeGrafter"/>
</dbReference>
<dbReference type="STRING" id="215637.A0A4P9ZX07"/>
<dbReference type="SMART" id="SM00503">
    <property type="entry name" value="SynN"/>
    <property type="match status" value="1"/>
</dbReference>
<dbReference type="PANTHER" id="PTHR19957">
    <property type="entry name" value="SYNTAXIN"/>
    <property type="match status" value="1"/>
</dbReference>
<keyword evidence="3 8" id="KW-0812">Transmembrane</keyword>
<evidence type="ECO:0000313" key="11">
    <source>
        <dbReference type="Proteomes" id="UP000268162"/>
    </source>
</evidence>
<keyword evidence="5 8" id="KW-0472">Membrane</keyword>
<dbReference type="Pfam" id="PF05739">
    <property type="entry name" value="SNARE"/>
    <property type="match status" value="1"/>
</dbReference>
<evidence type="ECO:0000256" key="7">
    <source>
        <dbReference type="SAM" id="MobiDB-lite"/>
    </source>
</evidence>
<sequence>MSRDRLGEFRAEAQPGDGYYPAPASLEMGNLNPAGSDPSGFHEQIRGIEQELEAIQQQVDQVDRLNQRTLQAVGEDQSNRCRQERDQVSTEIDQLIRRAQGGLEELTTENQRLPVGAPDTAARKGRTAAVTRRFQEVIERYRELEDVYWNKSRDRLKRQYKVAKPLATDEEIEQALDDERAGQVFTQSLLSSTRVGDARRVMREVETRQLEMRQIEKKALELNALFVRLNEMVHAQQEVIDNIEVQVGNTVTDTAAANEQVEKAISIRKRTRKKLWILTIIVILIIIAIVLAVVFSVK</sequence>
<dbReference type="GO" id="GO:0031201">
    <property type="term" value="C:SNARE complex"/>
    <property type="evidence" value="ECO:0007669"/>
    <property type="project" value="TreeGrafter"/>
</dbReference>
<dbReference type="GO" id="GO:0048278">
    <property type="term" value="P:vesicle docking"/>
    <property type="evidence" value="ECO:0007669"/>
    <property type="project" value="TreeGrafter"/>
</dbReference>
<evidence type="ECO:0000259" key="9">
    <source>
        <dbReference type="PROSITE" id="PS50192"/>
    </source>
</evidence>
<evidence type="ECO:0000256" key="4">
    <source>
        <dbReference type="ARBA" id="ARBA00022989"/>
    </source>
</evidence>
<dbReference type="Gene3D" id="1.20.58.70">
    <property type="match status" value="1"/>
</dbReference>
<name>A0A4P9ZX07_9FUNG</name>
<evidence type="ECO:0000256" key="2">
    <source>
        <dbReference type="ARBA" id="ARBA00009063"/>
    </source>
</evidence>
<evidence type="ECO:0000256" key="8">
    <source>
        <dbReference type="SAM" id="Phobius"/>
    </source>
</evidence>
<dbReference type="PROSITE" id="PS50192">
    <property type="entry name" value="T_SNARE"/>
    <property type="match status" value="1"/>
</dbReference>
<comment type="subcellular location">
    <subcellularLocation>
        <location evidence="1">Membrane</location>
        <topology evidence="1">Single-pass type IV membrane protein</topology>
    </subcellularLocation>
</comment>
<evidence type="ECO:0000256" key="1">
    <source>
        <dbReference type="ARBA" id="ARBA00004211"/>
    </source>
</evidence>
<keyword evidence="6" id="KW-0175">Coiled coil</keyword>
<dbReference type="GO" id="GO:0012505">
    <property type="term" value="C:endomembrane system"/>
    <property type="evidence" value="ECO:0007669"/>
    <property type="project" value="TreeGrafter"/>
</dbReference>
<dbReference type="Proteomes" id="UP000268162">
    <property type="component" value="Unassembled WGS sequence"/>
</dbReference>
<protein>
    <submittedName>
        <fullName evidence="10">t-SNARE</fullName>
    </submittedName>
</protein>
<feature type="transmembrane region" description="Helical" evidence="8">
    <location>
        <begin position="275"/>
        <end position="297"/>
    </location>
</feature>
<feature type="coiled-coil region" evidence="6">
    <location>
        <begin position="45"/>
        <end position="98"/>
    </location>
</feature>
<feature type="compositionally biased region" description="Basic and acidic residues" evidence="7">
    <location>
        <begin position="1"/>
        <end position="11"/>
    </location>
</feature>
<dbReference type="InterPro" id="IPR045242">
    <property type="entry name" value="Syntaxin"/>
</dbReference>
<keyword evidence="11" id="KW-1185">Reference proteome</keyword>
<dbReference type="PANTHER" id="PTHR19957:SF307">
    <property type="entry name" value="PROTEIN SSO1-RELATED"/>
    <property type="match status" value="1"/>
</dbReference>